<evidence type="ECO:0000313" key="2">
    <source>
        <dbReference type="Proteomes" id="UP000620550"/>
    </source>
</evidence>
<dbReference type="EMBL" id="BNAF01000013">
    <property type="protein sequence ID" value="GHE45909.1"/>
    <property type="molecule type" value="Genomic_DNA"/>
</dbReference>
<comment type="caution">
    <text evidence="1">The sequence shown here is derived from an EMBL/GenBank/DDBJ whole genome shotgun (WGS) entry which is preliminary data.</text>
</comment>
<gene>
    <name evidence="1" type="ORF">GCM10017764_31500</name>
</gene>
<proteinExistence type="predicted"/>
<dbReference type="Proteomes" id="UP000620550">
    <property type="component" value="Unassembled WGS sequence"/>
</dbReference>
<organism evidence="1 2">
    <name type="scientific">Sphingobacterium griseoflavum</name>
    <dbReference type="NCBI Taxonomy" id="1474952"/>
    <lineage>
        <taxon>Bacteria</taxon>
        <taxon>Pseudomonadati</taxon>
        <taxon>Bacteroidota</taxon>
        <taxon>Sphingobacteriia</taxon>
        <taxon>Sphingobacteriales</taxon>
        <taxon>Sphingobacteriaceae</taxon>
        <taxon>Sphingobacterium</taxon>
    </lineage>
</organism>
<keyword evidence="2" id="KW-1185">Reference proteome</keyword>
<reference evidence="2" key="1">
    <citation type="journal article" date="2019" name="Int. J. Syst. Evol. Microbiol.">
        <title>The Global Catalogue of Microorganisms (GCM) 10K type strain sequencing project: providing services to taxonomists for standard genome sequencing and annotation.</title>
        <authorList>
            <consortium name="The Broad Institute Genomics Platform"/>
            <consortium name="The Broad Institute Genome Sequencing Center for Infectious Disease"/>
            <person name="Wu L."/>
            <person name="Ma J."/>
        </authorList>
    </citation>
    <scope>NUCLEOTIDE SEQUENCE [LARGE SCALE GENOMIC DNA]</scope>
    <source>
        <strain evidence="2">CGMCC 1.12966</strain>
    </source>
</reference>
<accession>A0ABQ3I1P4</accession>
<protein>
    <recommendedName>
        <fullName evidence="3">DUF4843 domain-containing protein</fullName>
    </recommendedName>
</protein>
<sequence>MDNNWHAMNFFNYTNTTIFAIAAIVLLLLSSCEKPLDAAYEQDARIYFFERQNDPQQTRITNRSFSFLLEPSTVTRDTVFIKVKTMGNPAAHDRFTLGQAIAEGTNAVEGVDYDFIPGLIPAGEVVGNLPIILYRTERSKTTDMLLNLTIAETPDFKVGVIEDDRFTFTWSDKISKPGNWDTPNFGIVYIFGAYSEAKYRFIIDVLGIADFNLQTCARCPLVPGEYTYAAMLDFKAQLTEALQAYNRANPGNPIIDEITGMPISF</sequence>
<dbReference type="InterPro" id="IPR032299">
    <property type="entry name" value="DUF4843"/>
</dbReference>
<evidence type="ECO:0000313" key="1">
    <source>
        <dbReference type="EMBL" id="GHE45909.1"/>
    </source>
</evidence>
<evidence type="ECO:0008006" key="3">
    <source>
        <dbReference type="Google" id="ProtNLM"/>
    </source>
</evidence>
<dbReference type="Pfam" id="PF16132">
    <property type="entry name" value="DUF4843"/>
    <property type="match status" value="1"/>
</dbReference>
<dbReference type="RefSeq" id="WP_189627670.1">
    <property type="nucleotide sequence ID" value="NZ_BNAF01000013.1"/>
</dbReference>
<name>A0ABQ3I1P4_9SPHI</name>